<gene>
    <name evidence="2" type="ORF">MAIT1_03479</name>
</gene>
<dbReference type="STRING" id="1434232.MAIT1_03479"/>
<feature type="domain" description="NAD-dependent epimerase/dehydratase" evidence="1">
    <location>
        <begin position="9"/>
        <end position="223"/>
    </location>
</feature>
<protein>
    <submittedName>
        <fullName evidence="2">Putative NAD-dependent epimerase/dehydratase</fullName>
    </submittedName>
</protein>
<evidence type="ECO:0000313" key="2">
    <source>
        <dbReference type="EMBL" id="OSM05307.1"/>
    </source>
</evidence>
<dbReference type="OrthoDB" id="9814124at2"/>
<dbReference type="SUPFAM" id="SSF51735">
    <property type="entry name" value="NAD(P)-binding Rossmann-fold domains"/>
    <property type="match status" value="1"/>
</dbReference>
<dbReference type="EMBL" id="LVJN01000018">
    <property type="protein sequence ID" value="OSM05307.1"/>
    <property type="molecule type" value="Genomic_DNA"/>
</dbReference>
<dbReference type="GO" id="GO:0004029">
    <property type="term" value="F:aldehyde dehydrogenase (NAD+) activity"/>
    <property type="evidence" value="ECO:0007669"/>
    <property type="project" value="TreeGrafter"/>
</dbReference>
<dbReference type="Gene3D" id="3.40.50.720">
    <property type="entry name" value="NAD(P)-binding Rossmann-like Domain"/>
    <property type="match status" value="1"/>
</dbReference>
<dbReference type="GO" id="GO:0005737">
    <property type="term" value="C:cytoplasm"/>
    <property type="evidence" value="ECO:0007669"/>
    <property type="project" value="TreeGrafter"/>
</dbReference>
<proteinExistence type="predicted"/>
<dbReference type="Pfam" id="PF01370">
    <property type="entry name" value="Epimerase"/>
    <property type="match status" value="1"/>
</dbReference>
<dbReference type="InterPro" id="IPR001509">
    <property type="entry name" value="Epimerase_deHydtase"/>
</dbReference>
<sequence>MVELAGKRVLVSGANGFIGRTLCAQLQARGVTVRALLRQPAEGPWDEDALADFDQPEATLIPQLQIACADVAAIFHLAGKAHALDERSQDPEIYDRLNAHSTRLLMAAGADCGVQRLALFSSIKAMGEGGPAALNESAPCDPQTAYGRSKLLAESFALDPAEKVDGVALRLSMVYGGESKGNMARMADAVRRNRFPPLPKVDNARAMIHVADVCAAAILAVEQAPPRSLYILTDGQQYATWRIQDAMVAALGRPALGWRVPYGLLRAIALAGDLLGALLRRRAPLDSDALDKLLGSANYDSGKIRRELGFVPQHTLYSALPELFGEEAGV</sequence>
<organism evidence="2 3">
    <name type="scientific">Magnetofaba australis IT-1</name>
    <dbReference type="NCBI Taxonomy" id="1434232"/>
    <lineage>
        <taxon>Bacteria</taxon>
        <taxon>Pseudomonadati</taxon>
        <taxon>Pseudomonadota</taxon>
        <taxon>Magnetococcia</taxon>
        <taxon>Magnetococcales</taxon>
        <taxon>Magnetococcaceae</taxon>
        <taxon>Magnetofaba</taxon>
    </lineage>
</organism>
<evidence type="ECO:0000259" key="1">
    <source>
        <dbReference type="Pfam" id="PF01370"/>
    </source>
</evidence>
<dbReference type="Proteomes" id="UP000194003">
    <property type="component" value="Unassembled WGS sequence"/>
</dbReference>
<dbReference type="RefSeq" id="WP_085441928.1">
    <property type="nucleotide sequence ID" value="NZ_LVJN01000018.1"/>
</dbReference>
<dbReference type="PANTHER" id="PTHR48079">
    <property type="entry name" value="PROTEIN YEEZ"/>
    <property type="match status" value="1"/>
</dbReference>
<keyword evidence="3" id="KW-1185">Reference proteome</keyword>
<dbReference type="InterPro" id="IPR036291">
    <property type="entry name" value="NAD(P)-bd_dom_sf"/>
</dbReference>
<reference evidence="2 3" key="1">
    <citation type="journal article" date="2016" name="BMC Genomics">
        <title>Combined genomic and structural analyses of a cultured magnetotactic bacterium reveals its niche adaptation to a dynamic environment.</title>
        <authorList>
            <person name="Araujo A.C."/>
            <person name="Morillo V."/>
            <person name="Cypriano J."/>
            <person name="Teixeira L.C."/>
            <person name="Leao P."/>
            <person name="Lyra S."/>
            <person name="Almeida L.G."/>
            <person name="Bazylinski D.A."/>
            <person name="Vasconcellos A.T."/>
            <person name="Abreu F."/>
            <person name="Lins U."/>
        </authorList>
    </citation>
    <scope>NUCLEOTIDE SEQUENCE [LARGE SCALE GENOMIC DNA]</scope>
    <source>
        <strain evidence="2 3">IT-1</strain>
    </source>
</reference>
<evidence type="ECO:0000313" key="3">
    <source>
        <dbReference type="Proteomes" id="UP000194003"/>
    </source>
</evidence>
<dbReference type="PANTHER" id="PTHR48079:SF6">
    <property type="entry name" value="NAD(P)-BINDING DOMAIN-CONTAINING PROTEIN-RELATED"/>
    <property type="match status" value="1"/>
</dbReference>
<dbReference type="AlphaFoldDB" id="A0A1Y2K7J8"/>
<dbReference type="InterPro" id="IPR051783">
    <property type="entry name" value="NAD(P)-dependent_oxidoreduct"/>
</dbReference>
<name>A0A1Y2K7J8_9PROT</name>
<accession>A0A1Y2K7J8</accession>
<comment type="caution">
    <text evidence="2">The sequence shown here is derived from an EMBL/GenBank/DDBJ whole genome shotgun (WGS) entry which is preliminary data.</text>
</comment>